<name>A0AAD9IPU3_PROWI</name>
<evidence type="ECO:0000256" key="3">
    <source>
        <dbReference type="ARBA" id="ARBA00022737"/>
    </source>
</evidence>
<dbReference type="EMBL" id="JASFZW010000001">
    <property type="protein sequence ID" value="KAK2080502.1"/>
    <property type="molecule type" value="Genomic_DNA"/>
</dbReference>
<keyword evidence="2" id="KW-0698">rRNA processing</keyword>
<dbReference type="GO" id="GO:0032040">
    <property type="term" value="C:small-subunit processome"/>
    <property type="evidence" value="ECO:0007669"/>
    <property type="project" value="TreeGrafter"/>
</dbReference>
<protein>
    <recommendedName>
        <fullName evidence="5">U3 small nucleolar RNA-associated protein 6 N-terminal domain-containing protein</fullName>
    </recommendedName>
</protein>
<gene>
    <name evidence="6" type="ORF">QBZ16_000355</name>
</gene>
<evidence type="ECO:0000259" key="5">
    <source>
        <dbReference type="Pfam" id="PF08640"/>
    </source>
</evidence>
<feature type="domain" description="U3 small nucleolar RNA-associated protein 6 N-terminal" evidence="5">
    <location>
        <begin position="9"/>
        <end position="86"/>
    </location>
</feature>
<evidence type="ECO:0000256" key="1">
    <source>
        <dbReference type="ARBA" id="ARBA00004604"/>
    </source>
</evidence>
<evidence type="ECO:0000256" key="4">
    <source>
        <dbReference type="ARBA" id="ARBA00023242"/>
    </source>
</evidence>
<dbReference type="GO" id="GO:0000462">
    <property type="term" value="P:maturation of SSU-rRNA from tricistronic rRNA transcript (SSU-rRNA, 5.8S rRNA, LSU-rRNA)"/>
    <property type="evidence" value="ECO:0007669"/>
    <property type="project" value="InterPro"/>
</dbReference>
<keyword evidence="3" id="KW-0677">Repeat</keyword>
<dbReference type="AlphaFoldDB" id="A0AAD9IPU3"/>
<proteinExistence type="predicted"/>
<dbReference type="Proteomes" id="UP001255856">
    <property type="component" value="Unassembled WGS sequence"/>
</dbReference>
<keyword evidence="4" id="KW-0539">Nucleus</keyword>
<reference evidence="6" key="1">
    <citation type="submission" date="2021-01" db="EMBL/GenBank/DDBJ databases">
        <authorList>
            <person name="Eckstrom K.M.E."/>
        </authorList>
    </citation>
    <scope>NUCLEOTIDE SEQUENCE</scope>
    <source>
        <strain evidence="6">UVCC 0001</strain>
    </source>
</reference>
<keyword evidence="7" id="KW-1185">Reference proteome</keyword>
<dbReference type="GO" id="GO:0030515">
    <property type="term" value="F:snoRNA binding"/>
    <property type="evidence" value="ECO:0007669"/>
    <property type="project" value="InterPro"/>
</dbReference>
<dbReference type="PANTHER" id="PTHR23271">
    <property type="entry name" value="HEPATOCELLULAR CARCINOMA-ASSOCIATED ANTIGEN 66"/>
    <property type="match status" value="1"/>
</dbReference>
<evidence type="ECO:0000256" key="2">
    <source>
        <dbReference type="ARBA" id="ARBA00022552"/>
    </source>
</evidence>
<dbReference type="InterPro" id="IPR013949">
    <property type="entry name" value="Utp6"/>
</dbReference>
<evidence type="ECO:0000313" key="6">
    <source>
        <dbReference type="EMBL" id="KAK2080502.1"/>
    </source>
</evidence>
<sequence>MADTVRYLLERMVPELQDLERRGYFSKAELAEVVRRRQDYEYALKRTAARLPDFLRAIEYESQLERLRLARRRARHLRGKSTLADRCLVQRVHFIYRRATRKFRGDLALWGDWVRFCHATRSTKLGARVIRRALALHPRCAALTPTWPPRALMQQGIRACAAARPAAETLWVEYFRLELLAAARLRARREVLGIKDDAAVHIALIAFRAALREVEAPSVAFLSRFLDVIRELGPFEGTQEIEDAVYAAIADSADREPRAWALLALRAAGAGDADGLREAGAARAEAAGVLAGFADAAADFWLRLADRSAEAPALQDYALQQAEALAERVVAKGAASEELLETRVALSLRRADLAAASEQAKAAGAEAGALIALSVRCTAALAAAGRVAEPVATPADSSDDDDVNDGASAHAAAPLDPTVLAALERAPRCVATWLAAIQYAASNLHDLSPLCRLLPQAVLAGKSGPVEGGLGLVAAALLRAVVASGGLTQARDLYRTLTRGPSPGGAFWHAVLDLEVDLVPAAFPKDALAPAQVKALFEGAVDAHGQGGPRALAAATSGLGQVYWKAIKALRDPAPFVEACQREKLA</sequence>
<dbReference type="GO" id="GO:0034388">
    <property type="term" value="C:Pwp2p-containing subcomplex of 90S preribosome"/>
    <property type="evidence" value="ECO:0007669"/>
    <property type="project" value="TreeGrafter"/>
</dbReference>
<accession>A0AAD9IPU3</accession>
<dbReference type="PANTHER" id="PTHR23271:SF1">
    <property type="entry name" value="U3 SMALL NUCLEOLAR RNA-ASSOCIATED PROTEIN 6 HOMOLOG"/>
    <property type="match status" value="1"/>
</dbReference>
<dbReference type="InterPro" id="IPR055347">
    <property type="entry name" value="UTP6_N"/>
</dbReference>
<dbReference type="Pfam" id="PF08640">
    <property type="entry name" value="U3_assoc_6"/>
    <property type="match status" value="1"/>
</dbReference>
<comment type="subcellular location">
    <subcellularLocation>
        <location evidence="1">Nucleus</location>
        <location evidence="1">Nucleolus</location>
    </subcellularLocation>
</comment>
<evidence type="ECO:0000313" key="7">
    <source>
        <dbReference type="Proteomes" id="UP001255856"/>
    </source>
</evidence>
<organism evidence="6 7">
    <name type="scientific">Prototheca wickerhamii</name>
    <dbReference type="NCBI Taxonomy" id="3111"/>
    <lineage>
        <taxon>Eukaryota</taxon>
        <taxon>Viridiplantae</taxon>
        <taxon>Chlorophyta</taxon>
        <taxon>core chlorophytes</taxon>
        <taxon>Trebouxiophyceae</taxon>
        <taxon>Chlorellales</taxon>
        <taxon>Chlorellaceae</taxon>
        <taxon>Prototheca</taxon>
    </lineage>
</organism>
<comment type="caution">
    <text evidence="6">The sequence shown here is derived from an EMBL/GenBank/DDBJ whole genome shotgun (WGS) entry which is preliminary data.</text>
</comment>